<dbReference type="RefSeq" id="WP_016343076.1">
    <property type="nucleotide sequence ID" value="NC_021282.1"/>
</dbReference>
<dbReference type="KEGG" id="mabb:MASS_3418"/>
<evidence type="ECO:0000313" key="1">
    <source>
        <dbReference type="EMBL" id="AGM30020.1"/>
    </source>
</evidence>
<name>A0AB33ADQ1_9MYCO</name>
<gene>
    <name evidence="1" type="ORF">MASS_3418</name>
</gene>
<dbReference type="EMBL" id="CP004374">
    <property type="protein sequence ID" value="AGM30020.1"/>
    <property type="molecule type" value="Genomic_DNA"/>
</dbReference>
<proteinExistence type="predicted"/>
<accession>A0AB33ADQ1</accession>
<organism evidence="1 2">
    <name type="scientific">Mycobacteroides abscessus subsp. bolletii 50594</name>
    <dbReference type="NCBI Taxonomy" id="1303024"/>
    <lineage>
        <taxon>Bacteria</taxon>
        <taxon>Bacillati</taxon>
        <taxon>Actinomycetota</taxon>
        <taxon>Actinomycetes</taxon>
        <taxon>Mycobacteriales</taxon>
        <taxon>Mycobacteriaceae</taxon>
        <taxon>Mycobacteroides</taxon>
        <taxon>Mycobacteroides abscessus</taxon>
    </lineage>
</organism>
<reference evidence="1 2" key="1">
    <citation type="journal article" date="2013" name="Genome Announc.">
        <title>Complete Genome Sequence of Mycobacterium massiliense Clinical Strain Asan 50594, Belonging to the Type II Genotype.</title>
        <authorList>
            <person name="Kim B.J."/>
            <person name="Kim B.R."/>
            <person name="Hong S.H."/>
            <person name="Seok S.H."/>
            <person name="Kook Y.H."/>
            <person name="Kim B.J."/>
        </authorList>
    </citation>
    <scope>NUCLEOTIDE SEQUENCE [LARGE SCALE GENOMIC DNA]</scope>
    <source>
        <strain evidence="1 2">50594</strain>
    </source>
</reference>
<dbReference type="AlphaFoldDB" id="A0AB33ADQ1"/>
<evidence type="ECO:0000313" key="2">
    <source>
        <dbReference type="Proteomes" id="UP000013961"/>
    </source>
</evidence>
<dbReference type="Proteomes" id="UP000013961">
    <property type="component" value="Chromosome"/>
</dbReference>
<sequence>MSARYGVREVFNGRYRVVKRFGNGDFAEKGSYPTKAMAQGRAAQLEQRAARRDAVAEAKRRAKNHCECKGECGHLHFASRTCQWGEGEDMGGGIGKVVLVAVPLDGDDTKSVADQHPHAVPALQTASRRRPNQRRRRTIRH</sequence>
<protein>
    <submittedName>
        <fullName evidence="1">Uncharacterized protein</fullName>
    </submittedName>
</protein>